<comment type="caution">
    <text evidence="2">The sequence shown here is derived from an EMBL/GenBank/DDBJ whole genome shotgun (WGS) entry which is preliminary data.</text>
</comment>
<accession>A0A2P5EN51</accession>
<gene>
    <name evidence="2" type="ORF">TorRG33x02_172100</name>
</gene>
<keyword evidence="1" id="KW-1133">Transmembrane helix</keyword>
<dbReference type="InParanoid" id="A0A2P5EN51"/>
<keyword evidence="1" id="KW-0812">Transmembrane</keyword>
<feature type="transmembrane region" description="Helical" evidence="1">
    <location>
        <begin position="53"/>
        <end position="72"/>
    </location>
</feature>
<keyword evidence="1" id="KW-0472">Membrane</keyword>
<sequence length="79" mass="9215">MLLLVLSLSKHVLILFVLWKLNVSHGCYREKITIFIVKGSDSQRVNKVLVKRIIDLLLYFLFSFFFFGGGCASHNRFTY</sequence>
<evidence type="ECO:0000313" key="2">
    <source>
        <dbReference type="EMBL" id="PON86963.1"/>
    </source>
</evidence>
<organism evidence="2 3">
    <name type="scientific">Trema orientale</name>
    <name type="common">Charcoal tree</name>
    <name type="synonym">Celtis orientalis</name>
    <dbReference type="NCBI Taxonomy" id="63057"/>
    <lineage>
        <taxon>Eukaryota</taxon>
        <taxon>Viridiplantae</taxon>
        <taxon>Streptophyta</taxon>
        <taxon>Embryophyta</taxon>
        <taxon>Tracheophyta</taxon>
        <taxon>Spermatophyta</taxon>
        <taxon>Magnoliopsida</taxon>
        <taxon>eudicotyledons</taxon>
        <taxon>Gunneridae</taxon>
        <taxon>Pentapetalae</taxon>
        <taxon>rosids</taxon>
        <taxon>fabids</taxon>
        <taxon>Rosales</taxon>
        <taxon>Cannabaceae</taxon>
        <taxon>Trema</taxon>
    </lineage>
</organism>
<dbReference type="EMBL" id="JXTC01000123">
    <property type="protein sequence ID" value="PON86963.1"/>
    <property type="molecule type" value="Genomic_DNA"/>
</dbReference>
<reference evidence="3" key="1">
    <citation type="submission" date="2016-06" db="EMBL/GenBank/DDBJ databases">
        <title>Parallel loss of symbiosis genes in relatives of nitrogen-fixing non-legume Parasponia.</title>
        <authorList>
            <person name="Van Velzen R."/>
            <person name="Holmer R."/>
            <person name="Bu F."/>
            <person name="Rutten L."/>
            <person name="Van Zeijl A."/>
            <person name="Liu W."/>
            <person name="Santuari L."/>
            <person name="Cao Q."/>
            <person name="Sharma T."/>
            <person name="Shen D."/>
            <person name="Roswanjaya Y."/>
            <person name="Wardhani T."/>
            <person name="Kalhor M.S."/>
            <person name="Jansen J."/>
            <person name="Van den Hoogen J."/>
            <person name="Gungor B."/>
            <person name="Hartog M."/>
            <person name="Hontelez J."/>
            <person name="Verver J."/>
            <person name="Yang W.-C."/>
            <person name="Schijlen E."/>
            <person name="Repin R."/>
            <person name="Schilthuizen M."/>
            <person name="Schranz E."/>
            <person name="Heidstra R."/>
            <person name="Miyata K."/>
            <person name="Fedorova E."/>
            <person name="Kohlen W."/>
            <person name="Bisseling T."/>
            <person name="Smit S."/>
            <person name="Geurts R."/>
        </authorList>
    </citation>
    <scope>NUCLEOTIDE SEQUENCE [LARGE SCALE GENOMIC DNA]</scope>
    <source>
        <strain evidence="3">cv. RG33-2</strain>
    </source>
</reference>
<evidence type="ECO:0000313" key="3">
    <source>
        <dbReference type="Proteomes" id="UP000237000"/>
    </source>
</evidence>
<evidence type="ECO:0000256" key="1">
    <source>
        <dbReference type="SAM" id="Phobius"/>
    </source>
</evidence>
<dbReference type="Proteomes" id="UP000237000">
    <property type="component" value="Unassembled WGS sequence"/>
</dbReference>
<protein>
    <submittedName>
        <fullName evidence="2">Uncharacterized protein</fullName>
    </submittedName>
</protein>
<dbReference type="AlphaFoldDB" id="A0A2P5EN51"/>
<proteinExistence type="predicted"/>
<keyword evidence="3" id="KW-1185">Reference proteome</keyword>
<name>A0A2P5EN51_TREOI</name>